<organism evidence="1 2">
    <name type="scientific">Comamonas terrigena</name>
    <dbReference type="NCBI Taxonomy" id="32013"/>
    <lineage>
        <taxon>Bacteria</taxon>
        <taxon>Pseudomonadati</taxon>
        <taxon>Pseudomonadota</taxon>
        <taxon>Betaproteobacteria</taxon>
        <taxon>Burkholderiales</taxon>
        <taxon>Comamonadaceae</taxon>
        <taxon>Comamonas</taxon>
    </lineage>
</organism>
<dbReference type="GeneID" id="80800400"/>
<dbReference type="PROSITE" id="PS51257">
    <property type="entry name" value="PROKAR_LIPOPROTEIN"/>
    <property type="match status" value="1"/>
</dbReference>
<dbReference type="EMBL" id="PDEA01000001">
    <property type="protein sequence ID" value="PEH88436.1"/>
    <property type="molecule type" value="Genomic_DNA"/>
</dbReference>
<gene>
    <name evidence="1" type="ORF">CRM82_07310</name>
</gene>
<dbReference type="AlphaFoldDB" id="A0A2A7UTB2"/>
<keyword evidence="2" id="KW-1185">Reference proteome</keyword>
<dbReference type="GO" id="GO:0051301">
    <property type="term" value="P:cell division"/>
    <property type="evidence" value="ECO:0007669"/>
    <property type="project" value="UniProtKB-KW"/>
</dbReference>
<proteinExistence type="predicted"/>
<accession>A0A2A7UTB2</accession>
<sequence>MRIPTPLLTTLGIAACALQTGCAIITVEPLWELTKAAAVVANSAVALSPPSASNTLYNLRTPLNSVCIEYNPQTQVPDLVPALQAELQKHGIDSKVYDTAPAARLCNVWLEYTAYFDWGRPPFTGDFRPYVTSVQLALRSKEGELISSSQFQLDPYLSRGQWTSTRTKVSPVVTALVTGYQD</sequence>
<dbReference type="OrthoDB" id="8589277at2"/>
<protein>
    <submittedName>
        <fullName evidence="1">Cell division protein FtsI</fullName>
    </submittedName>
</protein>
<keyword evidence="1" id="KW-0131">Cell cycle</keyword>
<keyword evidence="1" id="KW-0132">Cell division</keyword>
<comment type="caution">
    <text evidence="1">The sequence shown here is derived from an EMBL/GenBank/DDBJ whole genome shotgun (WGS) entry which is preliminary data.</text>
</comment>
<evidence type="ECO:0000313" key="1">
    <source>
        <dbReference type="EMBL" id="PEH88436.1"/>
    </source>
</evidence>
<name>A0A2A7UTB2_COMTR</name>
<dbReference type="STRING" id="1219032.GCA_001515545_03141"/>
<evidence type="ECO:0000313" key="2">
    <source>
        <dbReference type="Proteomes" id="UP000220246"/>
    </source>
</evidence>
<dbReference type="Proteomes" id="UP000220246">
    <property type="component" value="Unassembled WGS sequence"/>
</dbReference>
<reference evidence="2" key="1">
    <citation type="submission" date="2017-09" db="EMBL/GenBank/DDBJ databases">
        <title>FDA dAtabase for Regulatory Grade micrObial Sequences (FDA-ARGOS): Supporting development and validation of Infectious Disease Dx tests.</title>
        <authorList>
            <person name="Minogue T."/>
            <person name="Wolcott M."/>
            <person name="Wasieloski L."/>
            <person name="Aguilar W."/>
            <person name="Moore D."/>
            <person name="Tallon L."/>
            <person name="Sadzewicz L."/>
            <person name="Ott S."/>
            <person name="Zhao X."/>
            <person name="Nagaraj S."/>
            <person name="Vavikolanu K."/>
            <person name="Aluvathingal J."/>
            <person name="Nadendla S."/>
            <person name="Sichtig H."/>
        </authorList>
    </citation>
    <scope>NUCLEOTIDE SEQUENCE [LARGE SCALE GENOMIC DNA]</scope>
    <source>
        <strain evidence="2">FDAARGOS_394</strain>
    </source>
</reference>
<dbReference type="RefSeq" id="WP_066539763.1">
    <property type="nucleotide sequence ID" value="NZ_DALZQJ010000020.1"/>
</dbReference>